<evidence type="ECO:0000256" key="1">
    <source>
        <dbReference type="PROSITE-ProRule" id="PRU00339"/>
    </source>
</evidence>
<dbReference type="InterPro" id="IPR019734">
    <property type="entry name" value="TPR_rpt"/>
</dbReference>
<dbReference type="InterPro" id="IPR011990">
    <property type="entry name" value="TPR-like_helical_dom_sf"/>
</dbReference>
<dbReference type="KEGG" id="lnu:N7U66_10795"/>
<name>A0A9E8MSZ1_9FLAO</name>
<dbReference type="RefSeq" id="WP_267675339.1">
    <property type="nucleotide sequence ID" value="NZ_CP113088.1"/>
</dbReference>
<feature type="repeat" description="TPR" evidence="1">
    <location>
        <begin position="173"/>
        <end position="206"/>
    </location>
</feature>
<gene>
    <name evidence="2" type="ORF">N7U66_10795</name>
</gene>
<dbReference type="PROSITE" id="PS50005">
    <property type="entry name" value="TPR"/>
    <property type="match status" value="1"/>
</dbReference>
<protein>
    <recommendedName>
        <fullName evidence="4">Tetratricopeptide repeat protein</fullName>
    </recommendedName>
</protein>
<sequence length="268" mass="31147">MEKLLKLYLSIACLLLLFCCSTKREKAEAVYKRAIQYPQGSRMSINGIKRATEIDSTYEQAVYELSVAYLKRGLPHQWLPQYNKAVTLDAATRIPWRGYLYLWFYRDYKKAIADFDASDTLTPNFIDAPQGHSVDYWRGIAYLGLKDYQASNAYFEKHIAQEIKAFGEDYVDVTAFLYNGISYFEAGNYEKALVNFDKQLAYSRNLSADAKYYKAQIFKAQNLLELSKETINEAIADYNLGYNNKRPYVETLRQIYPEDLEDLKKTLQ</sequence>
<dbReference type="Gene3D" id="1.25.40.10">
    <property type="entry name" value="Tetratricopeptide repeat domain"/>
    <property type="match status" value="1"/>
</dbReference>
<keyword evidence="1" id="KW-0802">TPR repeat</keyword>
<keyword evidence="3" id="KW-1185">Reference proteome</keyword>
<proteinExistence type="predicted"/>
<evidence type="ECO:0008006" key="4">
    <source>
        <dbReference type="Google" id="ProtNLM"/>
    </source>
</evidence>
<dbReference type="AlphaFoldDB" id="A0A9E8MSZ1"/>
<dbReference type="SUPFAM" id="SSF48452">
    <property type="entry name" value="TPR-like"/>
    <property type="match status" value="2"/>
</dbReference>
<accession>A0A9E8MSZ1</accession>
<dbReference type="Proteomes" id="UP001164705">
    <property type="component" value="Chromosome"/>
</dbReference>
<organism evidence="2 3">
    <name type="scientific">Lacinutrix neustonica</name>
    <dbReference type="NCBI Taxonomy" id="2980107"/>
    <lineage>
        <taxon>Bacteria</taxon>
        <taxon>Pseudomonadati</taxon>
        <taxon>Bacteroidota</taxon>
        <taxon>Flavobacteriia</taxon>
        <taxon>Flavobacteriales</taxon>
        <taxon>Flavobacteriaceae</taxon>
        <taxon>Lacinutrix</taxon>
    </lineage>
</organism>
<evidence type="ECO:0000313" key="3">
    <source>
        <dbReference type="Proteomes" id="UP001164705"/>
    </source>
</evidence>
<dbReference type="EMBL" id="CP113088">
    <property type="protein sequence ID" value="WAC00791.1"/>
    <property type="molecule type" value="Genomic_DNA"/>
</dbReference>
<reference evidence="2" key="1">
    <citation type="submission" date="2022-11" db="EMBL/GenBank/DDBJ databases">
        <title>Lacinutrix neustonica HL-RS19T sp. nov., isolated from the surface microlayer sample of brackish Lake Shihwa.</title>
        <authorList>
            <person name="Choi J.Y."/>
            <person name="Hwang C.Y."/>
        </authorList>
    </citation>
    <scope>NUCLEOTIDE SEQUENCE</scope>
    <source>
        <strain evidence="2">HL-RS19</strain>
    </source>
</reference>
<evidence type="ECO:0000313" key="2">
    <source>
        <dbReference type="EMBL" id="WAC00791.1"/>
    </source>
</evidence>